<dbReference type="OrthoDB" id="6430781at2759"/>
<protein>
    <submittedName>
        <fullName evidence="5">tRNA-splicing endonuclease subunit Sen54</fullName>
    </submittedName>
</protein>
<name>A0A8X6HEP0_TRICU</name>
<feature type="region of interest" description="Disordered" evidence="3">
    <location>
        <begin position="631"/>
        <end position="710"/>
    </location>
</feature>
<accession>A0A8X6HEP0</accession>
<feature type="region of interest" description="Disordered" evidence="3">
    <location>
        <begin position="457"/>
        <end position="479"/>
    </location>
</feature>
<evidence type="ECO:0000256" key="2">
    <source>
        <dbReference type="ARBA" id="ARBA00022694"/>
    </source>
</evidence>
<feature type="compositionally biased region" description="Polar residues" evidence="3">
    <location>
        <begin position="302"/>
        <end position="318"/>
    </location>
</feature>
<dbReference type="Pfam" id="PF12928">
    <property type="entry name" value="tRNA_int_end_N2"/>
    <property type="match status" value="1"/>
</dbReference>
<dbReference type="GO" id="GO:0004519">
    <property type="term" value="F:endonuclease activity"/>
    <property type="evidence" value="ECO:0007669"/>
    <property type="project" value="UniProtKB-KW"/>
</dbReference>
<proteinExistence type="inferred from homology"/>
<dbReference type="AlphaFoldDB" id="A0A8X6HEP0"/>
<keyword evidence="6" id="KW-1185">Reference proteome</keyword>
<keyword evidence="2" id="KW-0819">tRNA processing</keyword>
<evidence type="ECO:0000256" key="1">
    <source>
        <dbReference type="ARBA" id="ARBA00005736"/>
    </source>
</evidence>
<comment type="caution">
    <text evidence="5">The sequence shown here is derived from an EMBL/GenBank/DDBJ whole genome shotgun (WGS) entry which is preliminary data.</text>
</comment>
<dbReference type="PANTHER" id="PTHR21027">
    <property type="entry name" value="TRNA-SPLICING ENDONUCLEASE SUBUNIT SEN54"/>
    <property type="match status" value="1"/>
</dbReference>
<dbReference type="InterPro" id="IPR024336">
    <property type="entry name" value="tRNA_splic_suSen54_N"/>
</dbReference>
<evidence type="ECO:0000256" key="3">
    <source>
        <dbReference type="SAM" id="MobiDB-lite"/>
    </source>
</evidence>
<sequence length="1028" mass="116098">MDDDSVTEASVPDINKSFMTAEELVSLRKHQEDSNRLVIGNKLYTHSESQLDDGVLECALENYKCTLNKKRAGRICDLMQAEWNTELNAVTVTKLKGKFVQHMGRMVNGKYALSPEESIFLLENGCIEIINGGMPMSTEEAYKVILKGPLSLEKYQVYSHLSQLGFIVVPHQTKLGVSQYQKEMISDKHQLKKKRQGEEIGAGEPEKKRLTFTGVFSIDSKIEISSNTSEDNSTPVTINETIALDTAESCEKTEEISSDMIIDLKSGDEHRTDSHSNKLNDNEVFIEQTKEDNDSISTEINHAALSPSQKEANNIKSSNNDHEPSKEINLTSDSNLLLENCNQTEFQGKEDTQTNIINTQLNVVESTPNTEHQVRQACVDVNSESSTAQSPKDVDIMDVETDADPSETSRHNFNDFNSNINATSQDSYCAVINNDVRIASTAEDVNSESNFDVVSCSSESEDDEVLPMDSETNENLSGDNDDEITLIEVTKKETKPLAVIELLSDEDDAEEVANLEGDDEIKVIDEYPGSSNNNITNSRVNYASKLYDCKKEEQASNIPNSKMDTPFSEFPDLFRKNVVCVAPPQSQLLPSRVRPSKEAYVINLAEKLEQIRTPQNRVWNSFRDMQMYQQNRRSGNSKQIFPPFQITPRSDNGRNIRPGRPRMFEPNQNYQRDLASNSYSSYHSRDFNGNKYQSMNSYNESRSSFPEATRANSVNSYRQQNMNLNMAENYPNVPMSNFQGDGVLPYSNNPPAPMTNSNPLLPGGSNSVQFMAEVQRTAFAMATNMLSSMFNKNMNPHMMPNPHLPPFSTINFNPESSYNSNGFNSYQNHQNNRDHSLIPNEQQNFTNQMRRPHRGRPFPCQYRNIRQKQSWNDVRSVLCDSSSDSEIEEVLLSPTEVLWNSKGVHPLVKPGTRHPVATIFKFLQVTQKAKVTNKYCYDKRLLPNEITLEISFDVYLPGSSYKKTKPDIPKHRIVVVRSTDPIPKYSEIASLQRKWNDSAFLQIAVVDNGDISFHSFNSISLPSLIPHQ</sequence>
<comment type="similarity">
    <text evidence="1">Belongs to the SEN54 family.</text>
</comment>
<evidence type="ECO:0000313" key="5">
    <source>
        <dbReference type="EMBL" id="GFR22367.1"/>
    </source>
</evidence>
<feature type="region of interest" description="Disordered" evidence="3">
    <location>
        <begin position="302"/>
        <end position="326"/>
    </location>
</feature>
<gene>
    <name evidence="5" type="primary">Tsen54</name>
    <name evidence="5" type="ORF">TNCT_71261</name>
</gene>
<dbReference type="GO" id="GO:0000214">
    <property type="term" value="C:tRNA-intron endonuclease complex"/>
    <property type="evidence" value="ECO:0007669"/>
    <property type="project" value="TreeGrafter"/>
</dbReference>
<keyword evidence="5" id="KW-0540">Nuclease</keyword>
<dbReference type="InterPro" id="IPR024337">
    <property type="entry name" value="tRNA_splic_suSen54"/>
</dbReference>
<evidence type="ECO:0000259" key="4">
    <source>
        <dbReference type="Pfam" id="PF12928"/>
    </source>
</evidence>
<organism evidence="5 6">
    <name type="scientific">Trichonephila clavata</name>
    <name type="common">Joro spider</name>
    <name type="synonym">Nephila clavata</name>
    <dbReference type="NCBI Taxonomy" id="2740835"/>
    <lineage>
        <taxon>Eukaryota</taxon>
        <taxon>Metazoa</taxon>
        <taxon>Ecdysozoa</taxon>
        <taxon>Arthropoda</taxon>
        <taxon>Chelicerata</taxon>
        <taxon>Arachnida</taxon>
        <taxon>Araneae</taxon>
        <taxon>Araneomorphae</taxon>
        <taxon>Entelegynae</taxon>
        <taxon>Araneoidea</taxon>
        <taxon>Nephilidae</taxon>
        <taxon>Trichonephila</taxon>
    </lineage>
</organism>
<dbReference type="GO" id="GO:0000379">
    <property type="term" value="P:tRNA-type intron splice site recognition and cleavage"/>
    <property type="evidence" value="ECO:0007669"/>
    <property type="project" value="TreeGrafter"/>
</dbReference>
<evidence type="ECO:0000313" key="6">
    <source>
        <dbReference type="Proteomes" id="UP000887116"/>
    </source>
</evidence>
<feature type="compositionally biased region" description="Polar residues" evidence="3">
    <location>
        <begin position="690"/>
        <end position="710"/>
    </location>
</feature>
<dbReference type="EMBL" id="BMAO01028154">
    <property type="protein sequence ID" value="GFR22367.1"/>
    <property type="molecule type" value="Genomic_DNA"/>
</dbReference>
<dbReference type="Proteomes" id="UP000887116">
    <property type="component" value="Unassembled WGS sequence"/>
</dbReference>
<feature type="compositionally biased region" description="Polar residues" evidence="3">
    <location>
        <begin position="666"/>
        <end position="682"/>
    </location>
</feature>
<feature type="domain" description="tRNA-splicing endonuclease subunit Sen54 N-terminal" evidence="4">
    <location>
        <begin position="66"/>
        <end position="130"/>
    </location>
</feature>
<keyword evidence="5" id="KW-0378">Hydrolase</keyword>
<reference evidence="5" key="1">
    <citation type="submission" date="2020-07" db="EMBL/GenBank/DDBJ databases">
        <title>Multicomponent nature underlies the extraordinary mechanical properties of spider dragline silk.</title>
        <authorList>
            <person name="Kono N."/>
            <person name="Nakamura H."/>
            <person name="Mori M."/>
            <person name="Yoshida Y."/>
            <person name="Ohtoshi R."/>
            <person name="Malay A.D."/>
            <person name="Moran D.A.P."/>
            <person name="Tomita M."/>
            <person name="Numata K."/>
            <person name="Arakawa K."/>
        </authorList>
    </citation>
    <scope>NUCLEOTIDE SEQUENCE</scope>
</reference>
<dbReference type="PANTHER" id="PTHR21027:SF1">
    <property type="entry name" value="TRNA-SPLICING ENDONUCLEASE SUBUNIT SEN54"/>
    <property type="match status" value="1"/>
</dbReference>
<keyword evidence="5" id="KW-0255">Endonuclease</keyword>